<dbReference type="Gene3D" id="3.40.1390.10">
    <property type="entry name" value="MurE/MurF, N-terminal domain"/>
    <property type="match status" value="1"/>
</dbReference>
<dbReference type="InterPro" id="IPR036565">
    <property type="entry name" value="Mur-like_cat_sf"/>
</dbReference>
<dbReference type="NCBIfam" id="TIGR01143">
    <property type="entry name" value="murF"/>
    <property type="match status" value="1"/>
</dbReference>
<comment type="pathway">
    <text evidence="10 11">Cell wall biogenesis; peptidoglycan biosynthesis.</text>
</comment>
<dbReference type="InterPro" id="IPR013221">
    <property type="entry name" value="Mur_ligase_cen"/>
</dbReference>
<evidence type="ECO:0000259" key="13">
    <source>
        <dbReference type="Pfam" id="PF02875"/>
    </source>
</evidence>
<dbReference type="EC" id="6.3.2.10" evidence="10 11"/>
<reference evidence="15" key="1">
    <citation type="journal article" date="2014" name="Genome Announc.">
        <title>Draft Genome Sequences of Marine Flavobacterium Nonlabens Strains NR17, NR24, NR27, NR32, NR33, and Ara13.</title>
        <authorList>
            <person name="Nakanishi M."/>
            <person name="Meirelles P."/>
            <person name="Suzuki R."/>
            <person name="Takatani N."/>
            <person name="Mino S."/>
            <person name="Suda W."/>
            <person name="Oshima K."/>
            <person name="Hattori M."/>
            <person name="Ohkuma M."/>
            <person name="Hosokawa M."/>
            <person name="Miyashita K."/>
            <person name="Thompson F.L."/>
            <person name="Niwa A."/>
            <person name="Sawabe T."/>
            <person name="Sawabe T."/>
        </authorList>
    </citation>
    <scope>NUCLEOTIDE SEQUENCE [LARGE SCALE GENOMIC DNA]</scope>
    <source>
        <strain evidence="15">JCM 19294</strain>
    </source>
</reference>
<dbReference type="InterPro" id="IPR004101">
    <property type="entry name" value="Mur_ligase_C"/>
</dbReference>
<evidence type="ECO:0000313" key="15">
    <source>
        <dbReference type="EMBL" id="GAK97810.1"/>
    </source>
</evidence>
<dbReference type="GO" id="GO:0009252">
    <property type="term" value="P:peptidoglycan biosynthetic process"/>
    <property type="evidence" value="ECO:0007669"/>
    <property type="project" value="UniProtKB-UniRule"/>
</dbReference>
<dbReference type="GO" id="GO:0005737">
    <property type="term" value="C:cytoplasm"/>
    <property type="evidence" value="ECO:0007669"/>
    <property type="project" value="UniProtKB-SubCell"/>
</dbReference>
<evidence type="ECO:0000256" key="4">
    <source>
        <dbReference type="ARBA" id="ARBA00022741"/>
    </source>
</evidence>
<feature type="binding site" evidence="10">
    <location>
        <begin position="95"/>
        <end position="101"/>
    </location>
    <ligand>
        <name>ATP</name>
        <dbReference type="ChEBI" id="CHEBI:30616"/>
    </ligand>
</feature>
<keyword evidence="2 10" id="KW-0436">Ligase</keyword>
<comment type="catalytic activity">
    <reaction evidence="10 11">
        <text>D-alanyl-D-alanine + UDP-N-acetyl-alpha-D-muramoyl-L-alanyl-gamma-D-glutamyl-meso-2,6-diaminopimelate + ATP = UDP-N-acetyl-alpha-D-muramoyl-L-alanyl-gamma-D-glutamyl-meso-2,6-diaminopimeloyl-D-alanyl-D-alanine + ADP + phosphate + H(+)</text>
        <dbReference type="Rhea" id="RHEA:28374"/>
        <dbReference type="ChEBI" id="CHEBI:15378"/>
        <dbReference type="ChEBI" id="CHEBI:30616"/>
        <dbReference type="ChEBI" id="CHEBI:43474"/>
        <dbReference type="ChEBI" id="CHEBI:57822"/>
        <dbReference type="ChEBI" id="CHEBI:61386"/>
        <dbReference type="ChEBI" id="CHEBI:83905"/>
        <dbReference type="ChEBI" id="CHEBI:456216"/>
        <dbReference type="EC" id="6.3.2.10"/>
    </reaction>
</comment>
<keyword evidence="9 10" id="KW-0961">Cell wall biogenesis/degradation</keyword>
<dbReference type="GO" id="GO:0047480">
    <property type="term" value="F:UDP-N-acetylmuramoyl-tripeptide-D-alanyl-D-alanine ligase activity"/>
    <property type="evidence" value="ECO:0007669"/>
    <property type="project" value="UniProtKB-UniRule"/>
</dbReference>
<dbReference type="GO" id="GO:0071555">
    <property type="term" value="P:cell wall organization"/>
    <property type="evidence" value="ECO:0007669"/>
    <property type="project" value="UniProtKB-KW"/>
</dbReference>
<dbReference type="PANTHER" id="PTHR43024">
    <property type="entry name" value="UDP-N-ACETYLMURAMOYL-TRIPEPTIDE--D-ALANYL-D-ALANINE LIGASE"/>
    <property type="match status" value="1"/>
</dbReference>
<name>A0A090Q473_9FLAO</name>
<keyword evidence="1 10" id="KW-0963">Cytoplasm</keyword>
<evidence type="ECO:0000256" key="7">
    <source>
        <dbReference type="ARBA" id="ARBA00022984"/>
    </source>
</evidence>
<dbReference type="SUPFAM" id="SSF63418">
    <property type="entry name" value="MurE/MurF N-terminal domain"/>
    <property type="match status" value="1"/>
</dbReference>
<dbReference type="Gene3D" id="3.40.1190.10">
    <property type="entry name" value="Mur-like, catalytic domain"/>
    <property type="match status" value="1"/>
</dbReference>
<evidence type="ECO:0000256" key="1">
    <source>
        <dbReference type="ARBA" id="ARBA00022490"/>
    </source>
</evidence>
<dbReference type="InterPro" id="IPR035911">
    <property type="entry name" value="MurE/MurF_N"/>
</dbReference>
<dbReference type="InterPro" id="IPR000713">
    <property type="entry name" value="Mur_ligase_N"/>
</dbReference>
<keyword evidence="4 10" id="KW-0547">Nucleotide-binding</keyword>
<keyword evidence="16" id="KW-1185">Reference proteome</keyword>
<feature type="domain" description="Mur ligase central" evidence="14">
    <location>
        <begin position="94"/>
        <end position="265"/>
    </location>
</feature>
<dbReference type="GO" id="GO:0005524">
    <property type="term" value="F:ATP binding"/>
    <property type="evidence" value="ECO:0007669"/>
    <property type="project" value="UniProtKB-UniRule"/>
</dbReference>
<dbReference type="RefSeq" id="WP_052510397.1">
    <property type="nucleotide sequence ID" value="NZ_BBML01000007.1"/>
</dbReference>
<evidence type="ECO:0000259" key="12">
    <source>
        <dbReference type="Pfam" id="PF01225"/>
    </source>
</evidence>
<comment type="caution">
    <text evidence="15">The sequence shown here is derived from an EMBL/GenBank/DDBJ whole genome shotgun (WGS) entry which is preliminary data.</text>
</comment>
<protein>
    <recommendedName>
        <fullName evidence="10 11">UDP-N-acetylmuramoyl-tripeptide--D-alanyl-D-alanine ligase</fullName>
        <ecNumber evidence="10 11">6.3.2.10</ecNumber>
    </recommendedName>
    <alternativeName>
        <fullName evidence="10">D-alanyl-D-alanine-adding enzyme</fullName>
    </alternativeName>
</protein>
<evidence type="ECO:0000256" key="10">
    <source>
        <dbReference type="HAMAP-Rule" id="MF_02019"/>
    </source>
</evidence>
<comment type="function">
    <text evidence="10 11">Involved in cell wall formation. Catalyzes the final step in the synthesis of UDP-N-acetylmuramoyl-pentapeptide, the precursor of murein.</text>
</comment>
<evidence type="ECO:0000256" key="9">
    <source>
        <dbReference type="ARBA" id="ARBA00023316"/>
    </source>
</evidence>
<dbReference type="InterPro" id="IPR051046">
    <property type="entry name" value="MurCDEF_CellWall_CoF430Synth"/>
</dbReference>
<sequence>MIEELYKIFLESTGISTDTRTIEEGNLFFALSGENFDGNTYATKAIELGAKHGIVSDRTLDDSSFTVVDDVLKTLQDLARHHRQQLKFPIIGLTGSNGKTTTKELILSVLKQEFKVKGTEGNLNNHIGVPLTLLSFSNNLQAGVVEMGANHQKEISFLCDIAQPDYGLITNYGKAHLEGFGGIEGVKKGKSELYDYLRKESKTAIIGRWDPEQIGRSTGVNSILTPENTSLYKTEPFIQFTIDNQLIKSQLTGTYNYKNAIFAYTIGKELGVSLEKIVRGIESYQPSNNRSQVIKIDNTKIILDAYNANPSSMMVALDNLINQKADRRIAILGDMFELGKYSEVEHNKIAQYAADSTIDEVILIGSNFSKVSIENIHTFTDYHEFIQSAHLIETNQSTILIKGSRGMALERLIEDLFKKN</sequence>
<dbReference type="AlphaFoldDB" id="A0A090Q473"/>
<dbReference type="InterPro" id="IPR005863">
    <property type="entry name" value="UDP-N-AcMur_synth"/>
</dbReference>
<dbReference type="Pfam" id="PF01225">
    <property type="entry name" value="Mur_ligase"/>
    <property type="match status" value="1"/>
</dbReference>
<dbReference type="PANTHER" id="PTHR43024:SF1">
    <property type="entry name" value="UDP-N-ACETYLMURAMOYL-TRIPEPTIDE--D-ALANYL-D-ALANINE LIGASE"/>
    <property type="match status" value="1"/>
</dbReference>
<dbReference type="STRING" id="319236.BST91_09605"/>
<evidence type="ECO:0000256" key="8">
    <source>
        <dbReference type="ARBA" id="ARBA00023306"/>
    </source>
</evidence>
<evidence type="ECO:0000259" key="14">
    <source>
        <dbReference type="Pfam" id="PF08245"/>
    </source>
</evidence>
<keyword evidence="8 10" id="KW-0131">Cell cycle</keyword>
<evidence type="ECO:0000256" key="3">
    <source>
        <dbReference type="ARBA" id="ARBA00022618"/>
    </source>
</evidence>
<dbReference type="Pfam" id="PF08245">
    <property type="entry name" value="Mur_ligase_M"/>
    <property type="match status" value="1"/>
</dbReference>
<keyword evidence="6 10" id="KW-0133">Cell shape</keyword>
<proteinExistence type="inferred from homology"/>
<keyword evidence="5 10" id="KW-0067">ATP-binding</keyword>
<evidence type="ECO:0000313" key="16">
    <source>
        <dbReference type="Proteomes" id="UP000029221"/>
    </source>
</evidence>
<feature type="domain" description="Mur ligase N-terminal catalytic" evidence="12">
    <location>
        <begin position="13"/>
        <end position="59"/>
    </location>
</feature>
<dbReference type="GO" id="GO:0008360">
    <property type="term" value="P:regulation of cell shape"/>
    <property type="evidence" value="ECO:0007669"/>
    <property type="project" value="UniProtKB-KW"/>
</dbReference>
<dbReference type="SUPFAM" id="SSF53623">
    <property type="entry name" value="MurD-like peptide ligases, catalytic domain"/>
    <property type="match status" value="1"/>
</dbReference>
<keyword evidence="3 10" id="KW-0132">Cell division</keyword>
<organism evidence="15 16">
    <name type="scientific">Nonlabens tegetincola</name>
    <dbReference type="NCBI Taxonomy" id="323273"/>
    <lineage>
        <taxon>Bacteria</taxon>
        <taxon>Pseudomonadati</taxon>
        <taxon>Bacteroidota</taxon>
        <taxon>Flavobacteriia</taxon>
        <taxon>Flavobacteriales</taxon>
        <taxon>Flavobacteriaceae</taxon>
        <taxon>Nonlabens</taxon>
    </lineage>
</organism>
<feature type="domain" description="Mur ligase C-terminal" evidence="13">
    <location>
        <begin position="290"/>
        <end position="405"/>
    </location>
</feature>
<dbReference type="EMBL" id="BBML01000007">
    <property type="protein sequence ID" value="GAK97810.1"/>
    <property type="molecule type" value="Genomic_DNA"/>
</dbReference>
<gene>
    <name evidence="10" type="primary">murF</name>
    <name evidence="15" type="ORF">JCM19294_349</name>
</gene>
<dbReference type="UniPathway" id="UPA00219"/>
<evidence type="ECO:0000256" key="2">
    <source>
        <dbReference type="ARBA" id="ARBA00022598"/>
    </source>
</evidence>
<dbReference type="SUPFAM" id="SSF53244">
    <property type="entry name" value="MurD-like peptide ligases, peptide-binding domain"/>
    <property type="match status" value="1"/>
</dbReference>
<evidence type="ECO:0000256" key="5">
    <source>
        <dbReference type="ARBA" id="ARBA00022840"/>
    </source>
</evidence>
<comment type="similarity">
    <text evidence="10">Belongs to the MurCDEF family. MurF subfamily.</text>
</comment>
<dbReference type="GO" id="GO:0008766">
    <property type="term" value="F:UDP-N-acetylmuramoylalanyl-D-glutamyl-2,6-diaminopimelate-D-alanyl-D-alanine ligase activity"/>
    <property type="evidence" value="ECO:0007669"/>
    <property type="project" value="RHEA"/>
</dbReference>
<dbReference type="eggNOG" id="COG0770">
    <property type="taxonomic scope" value="Bacteria"/>
</dbReference>
<evidence type="ECO:0000256" key="6">
    <source>
        <dbReference type="ARBA" id="ARBA00022960"/>
    </source>
</evidence>
<dbReference type="HAMAP" id="MF_02019">
    <property type="entry name" value="MurF"/>
    <property type="match status" value="1"/>
</dbReference>
<evidence type="ECO:0000256" key="11">
    <source>
        <dbReference type="RuleBase" id="RU004136"/>
    </source>
</evidence>
<dbReference type="GO" id="GO:0051301">
    <property type="term" value="P:cell division"/>
    <property type="evidence" value="ECO:0007669"/>
    <property type="project" value="UniProtKB-KW"/>
</dbReference>
<keyword evidence="7 10" id="KW-0573">Peptidoglycan synthesis</keyword>
<accession>A0A090Q473</accession>
<dbReference type="Gene3D" id="3.90.190.20">
    <property type="entry name" value="Mur ligase, C-terminal domain"/>
    <property type="match status" value="1"/>
</dbReference>
<dbReference type="Proteomes" id="UP000029221">
    <property type="component" value="Unassembled WGS sequence"/>
</dbReference>
<dbReference type="InterPro" id="IPR036615">
    <property type="entry name" value="Mur_ligase_C_dom_sf"/>
</dbReference>
<comment type="subcellular location">
    <subcellularLocation>
        <location evidence="10 11">Cytoplasm</location>
    </subcellularLocation>
</comment>
<dbReference type="Pfam" id="PF02875">
    <property type="entry name" value="Mur_ligase_C"/>
    <property type="match status" value="1"/>
</dbReference>